<evidence type="ECO:0000313" key="3">
    <source>
        <dbReference type="Proteomes" id="UP000011761"/>
    </source>
</evidence>
<name>M2M8U8_BAUPA</name>
<gene>
    <name evidence="2" type="ORF">BAUCODRAFT_263334</name>
</gene>
<dbReference type="HOGENOM" id="CLU_1875052_0_0_1"/>
<organism evidence="2 3">
    <name type="scientific">Baudoinia panamericana (strain UAMH 10762)</name>
    <name type="common">Angels' share fungus</name>
    <name type="synonym">Baudoinia compniacensis (strain UAMH 10762)</name>
    <dbReference type="NCBI Taxonomy" id="717646"/>
    <lineage>
        <taxon>Eukaryota</taxon>
        <taxon>Fungi</taxon>
        <taxon>Dikarya</taxon>
        <taxon>Ascomycota</taxon>
        <taxon>Pezizomycotina</taxon>
        <taxon>Dothideomycetes</taxon>
        <taxon>Dothideomycetidae</taxon>
        <taxon>Mycosphaerellales</taxon>
        <taxon>Teratosphaeriaceae</taxon>
        <taxon>Baudoinia</taxon>
    </lineage>
</organism>
<dbReference type="Gene3D" id="1.20.1250.20">
    <property type="entry name" value="MFS general substrate transporter like domains"/>
    <property type="match status" value="1"/>
</dbReference>
<evidence type="ECO:0000256" key="1">
    <source>
        <dbReference type="SAM" id="MobiDB-lite"/>
    </source>
</evidence>
<evidence type="ECO:0000313" key="2">
    <source>
        <dbReference type="EMBL" id="EMC92831.1"/>
    </source>
</evidence>
<dbReference type="Proteomes" id="UP000011761">
    <property type="component" value="Unassembled WGS sequence"/>
</dbReference>
<protein>
    <recommendedName>
        <fullName evidence="4">Major facilitator superfamily (MFS) profile domain-containing protein</fullName>
    </recommendedName>
</protein>
<dbReference type="GeneID" id="19110411"/>
<evidence type="ECO:0008006" key="4">
    <source>
        <dbReference type="Google" id="ProtNLM"/>
    </source>
</evidence>
<dbReference type="OrthoDB" id="433512at2759"/>
<proteinExistence type="predicted"/>
<accession>M2M8U8</accession>
<dbReference type="EMBL" id="KB445561">
    <property type="protein sequence ID" value="EMC92831.1"/>
    <property type="molecule type" value="Genomic_DNA"/>
</dbReference>
<dbReference type="STRING" id="717646.M2M8U8"/>
<keyword evidence="3" id="KW-1185">Reference proteome</keyword>
<feature type="region of interest" description="Disordered" evidence="1">
    <location>
        <begin position="1"/>
        <end position="22"/>
    </location>
</feature>
<dbReference type="InterPro" id="IPR036259">
    <property type="entry name" value="MFS_trans_sf"/>
</dbReference>
<dbReference type="RefSeq" id="XP_007680138.1">
    <property type="nucleotide sequence ID" value="XM_007681948.1"/>
</dbReference>
<dbReference type="AlphaFoldDB" id="M2M8U8"/>
<sequence length="136" mass="14584">MTDSDHQAPDRRNTVTALTSGRNTAGQAVVRALDVDADESTKYHRMTEYIDGHGLNGQILSVAASGFFTDSYNLFAPNAILPCLAYIYWDGTRLGSEQKAIVLNILTLTGSAMGQVLFGCWPTSSDARSCTVSSSS</sequence>
<dbReference type="KEGG" id="bcom:BAUCODRAFT_263334"/>
<reference evidence="2 3" key="1">
    <citation type="journal article" date="2012" name="PLoS Pathog.">
        <title>Diverse lifestyles and strategies of plant pathogenesis encoded in the genomes of eighteen Dothideomycetes fungi.</title>
        <authorList>
            <person name="Ohm R.A."/>
            <person name="Feau N."/>
            <person name="Henrissat B."/>
            <person name="Schoch C.L."/>
            <person name="Horwitz B.A."/>
            <person name="Barry K.W."/>
            <person name="Condon B.J."/>
            <person name="Copeland A.C."/>
            <person name="Dhillon B."/>
            <person name="Glaser F."/>
            <person name="Hesse C.N."/>
            <person name="Kosti I."/>
            <person name="LaButti K."/>
            <person name="Lindquist E.A."/>
            <person name="Lucas S."/>
            <person name="Salamov A.A."/>
            <person name="Bradshaw R.E."/>
            <person name="Ciuffetti L."/>
            <person name="Hamelin R.C."/>
            <person name="Kema G.H.J."/>
            <person name="Lawrence C."/>
            <person name="Scott J.A."/>
            <person name="Spatafora J.W."/>
            <person name="Turgeon B.G."/>
            <person name="de Wit P.J.G.M."/>
            <person name="Zhong S."/>
            <person name="Goodwin S.B."/>
            <person name="Grigoriev I.V."/>
        </authorList>
    </citation>
    <scope>NUCLEOTIDE SEQUENCE [LARGE SCALE GENOMIC DNA]</scope>
    <source>
        <strain evidence="2 3">UAMH 10762</strain>
    </source>
</reference>
<feature type="compositionally biased region" description="Basic and acidic residues" evidence="1">
    <location>
        <begin position="1"/>
        <end position="13"/>
    </location>
</feature>